<dbReference type="PANTHER" id="PTHR32114">
    <property type="entry name" value="ABC TRANSPORTER ABCH.3"/>
    <property type="match status" value="1"/>
</dbReference>
<gene>
    <name evidence="3" type="ORF">MNB_SM-5-440</name>
</gene>
<dbReference type="EMBL" id="FPHH01000059">
    <property type="protein sequence ID" value="SFV60737.1"/>
    <property type="molecule type" value="Genomic_DNA"/>
</dbReference>
<dbReference type="Pfam" id="PF13476">
    <property type="entry name" value="AAA_23"/>
    <property type="match status" value="1"/>
</dbReference>
<dbReference type="InterPro" id="IPR038729">
    <property type="entry name" value="Rad50/SbcC_AAA"/>
</dbReference>
<reference evidence="3" key="1">
    <citation type="submission" date="2016-10" db="EMBL/GenBank/DDBJ databases">
        <authorList>
            <person name="de Groot N.N."/>
        </authorList>
    </citation>
    <scope>NUCLEOTIDE SEQUENCE</scope>
</reference>
<dbReference type="InterPro" id="IPR027417">
    <property type="entry name" value="P-loop_NTPase"/>
</dbReference>
<name>A0A1W1C4T7_9ZZZZ</name>
<dbReference type="AlphaFoldDB" id="A0A1W1C4T7"/>
<organism evidence="3">
    <name type="scientific">hydrothermal vent metagenome</name>
    <dbReference type="NCBI Taxonomy" id="652676"/>
    <lineage>
        <taxon>unclassified sequences</taxon>
        <taxon>metagenomes</taxon>
        <taxon>ecological metagenomes</taxon>
    </lineage>
</organism>
<dbReference type="InterPro" id="IPR003307">
    <property type="entry name" value="W2_domain"/>
</dbReference>
<evidence type="ECO:0000313" key="3">
    <source>
        <dbReference type="EMBL" id="SFV60737.1"/>
    </source>
</evidence>
<dbReference type="SUPFAM" id="SSF52540">
    <property type="entry name" value="P-loop containing nucleoside triphosphate hydrolases"/>
    <property type="match status" value="1"/>
</dbReference>
<dbReference type="PROSITE" id="PS51363">
    <property type="entry name" value="W2"/>
    <property type="match status" value="1"/>
</dbReference>
<dbReference type="GO" id="GO:0006302">
    <property type="term" value="P:double-strand break repair"/>
    <property type="evidence" value="ECO:0007669"/>
    <property type="project" value="InterPro"/>
</dbReference>
<keyword evidence="3" id="KW-0269">Exonuclease</keyword>
<dbReference type="GO" id="GO:0016887">
    <property type="term" value="F:ATP hydrolysis activity"/>
    <property type="evidence" value="ECO:0007669"/>
    <property type="project" value="InterPro"/>
</dbReference>
<dbReference type="PANTHER" id="PTHR32114:SF2">
    <property type="entry name" value="ABC TRANSPORTER ABCH.3"/>
    <property type="match status" value="1"/>
</dbReference>
<sequence length="891" mass="103172">MKILSLKSLNINSLKGEVSIDFAKLTQENALFLITGPTGSGKSTLLDIISCALYGRTARVKNPNNLMSKNCAEAYCEVEFEIKGKFYRSSWKQRRARKKYNGAFQSAIMELVDLEENRIFPLRPSEVPKKIEELSGLDFSRFMHSMLLAQGSFASFLKVDEKERSILLEKITGTQIYADISKAIFEKYRLLEQEIANEQKLLDSISILSEDVIAQKEKQLKENRVKKSENEKSIQKLHEALSLSHTLQALQEEDERYKKSLEKVRSSFVLQMQKQEDIQKEIALRTAYLQEHAKEKKLLYRLDIIEEDIKAYKKGSEAIGDGQEDLEVADLRSTFLEKEERYLHFIEYINNDIKEEDSLEKNLDEVQRVRESLKKYRSLTTKESELRASIKKSKEERDLLQEISKSAKAHIAEIKNHIETIRQKEQREQLLVKYEEDRKALVEGEACFLCGAREHPFAKEMQTISIDKTKEMLQNRIEELQEREKSLQELELRLGVMIAKEEGMEEILQKDAKERQEEEKIVKRYISFAIDTHTEEILEAKEKKLRERLQQIKQNRLQKEILLEEKERAFRELQRGEKRDALQNLLKSLQSYFASFGIVLDLKKIEEQYQALLKIQKEYRKNDRLLKELEAELHLCLVAQGESQTQMKLFKKEIASLKKRIERVKEHIKALELLSFNRELEALLRQKADILQESIGGLKKELEVAQENRDRFQKYKVSLEKKKRDFAIWVKLNDLVGSADGTKFKKFAQGVTLDQLIDLANRHLECLSNRYTLARNREKLLELEIVDSYQGNVERPVNTLSGGESFIVSLALALGLSELASQKIAIDSLFLDEGFGTLDKESLEIALNALNLLQTSGKMVGVISHVEVLKERIPLQIKVVPNGDGTSHVEL</sequence>
<keyword evidence="3" id="KW-0540">Nuclease</keyword>
<protein>
    <submittedName>
        <fullName evidence="3">Exonuclease SbcC</fullName>
    </submittedName>
</protein>
<feature type="domain" description="W2" evidence="2">
    <location>
        <begin position="191"/>
        <end position="359"/>
    </location>
</feature>
<accession>A0A1W1C4T7</accession>
<keyword evidence="3" id="KW-0378">Hydrolase</keyword>
<feature type="coiled-coil region" evidence="1">
    <location>
        <begin position="349"/>
        <end position="376"/>
    </location>
</feature>
<feature type="coiled-coil region" evidence="1">
    <location>
        <begin position="463"/>
        <end position="493"/>
    </location>
</feature>
<evidence type="ECO:0000259" key="2">
    <source>
        <dbReference type="PROSITE" id="PS51363"/>
    </source>
</evidence>
<evidence type="ECO:0000256" key="1">
    <source>
        <dbReference type="SAM" id="Coils"/>
    </source>
</evidence>
<dbReference type="Gene3D" id="3.40.50.300">
    <property type="entry name" value="P-loop containing nucleotide triphosphate hydrolases"/>
    <property type="match status" value="2"/>
</dbReference>
<proteinExistence type="predicted"/>
<dbReference type="Pfam" id="PF13558">
    <property type="entry name" value="SbcC_Walker_B"/>
    <property type="match status" value="1"/>
</dbReference>
<dbReference type="GO" id="GO:0004527">
    <property type="term" value="F:exonuclease activity"/>
    <property type="evidence" value="ECO:0007669"/>
    <property type="project" value="UniProtKB-KW"/>
</dbReference>
<feature type="coiled-coil region" evidence="1">
    <location>
        <begin position="535"/>
        <end position="722"/>
    </location>
</feature>
<keyword evidence="1" id="KW-0175">Coiled coil</keyword>